<dbReference type="OrthoDB" id="651456at2"/>
<keyword evidence="2" id="KW-0597">Phosphoprotein</keyword>
<dbReference type="eggNOG" id="COG2197">
    <property type="taxonomic scope" value="Bacteria"/>
</dbReference>
<evidence type="ECO:0000256" key="2">
    <source>
        <dbReference type="PROSITE-ProRule" id="PRU00169"/>
    </source>
</evidence>
<feature type="modified residue" description="4-aspartylphosphate" evidence="2">
    <location>
        <position position="62"/>
    </location>
</feature>
<dbReference type="EMBL" id="AMSG01000006">
    <property type="protein sequence ID" value="EKF55576.1"/>
    <property type="molecule type" value="Genomic_DNA"/>
</dbReference>
<feature type="domain" description="Response regulatory" evidence="3">
    <location>
        <begin position="6"/>
        <end position="135"/>
    </location>
</feature>
<accession>K2Q3Z7</accession>
<dbReference type="Proteomes" id="UP000007364">
    <property type="component" value="Unassembled WGS sequence"/>
</dbReference>
<protein>
    <submittedName>
        <fullName evidence="4">Two-component system response regulator</fullName>
    </submittedName>
</protein>
<evidence type="ECO:0000313" key="4">
    <source>
        <dbReference type="EMBL" id="EKF55576.1"/>
    </source>
</evidence>
<evidence type="ECO:0000256" key="1">
    <source>
        <dbReference type="ARBA" id="ARBA00023125"/>
    </source>
</evidence>
<evidence type="ECO:0000313" key="5">
    <source>
        <dbReference type="Proteomes" id="UP000007364"/>
    </source>
</evidence>
<dbReference type="Gene3D" id="3.40.50.2300">
    <property type="match status" value="1"/>
</dbReference>
<sequence>MKKHYKTLIVEDHVSTANGIAGFLDEISNSTGTEFTTRIAYNLADALTALKTKPSFDLVFLDIRLKPQPEIGMNSGEDLGSEIRKLYPETLIIVSTIHDEPFYIENIMKNVTPEGFFVKGDLDPKSFVSAIKTVLDDSPYLSKTVVKYVSHKFKTDITINSLDRQLLFEMEKGFTMKKIADNLFFSRSTVTKMKKKLKITLGVEGGSNKDLVDKAREMGFI</sequence>
<dbReference type="GO" id="GO:0006355">
    <property type="term" value="P:regulation of DNA-templated transcription"/>
    <property type="evidence" value="ECO:0007669"/>
    <property type="project" value="InterPro"/>
</dbReference>
<dbReference type="STRING" id="555500.I215_06437"/>
<dbReference type="SUPFAM" id="SSF52172">
    <property type="entry name" value="CheY-like"/>
    <property type="match status" value="1"/>
</dbReference>
<dbReference type="Gene3D" id="1.10.10.10">
    <property type="entry name" value="Winged helix-like DNA-binding domain superfamily/Winged helix DNA-binding domain"/>
    <property type="match status" value="1"/>
</dbReference>
<proteinExistence type="predicted"/>
<name>K2Q3Z7_9FLAO</name>
<dbReference type="AlphaFoldDB" id="K2Q3Z7"/>
<dbReference type="GO" id="GO:0000160">
    <property type="term" value="P:phosphorelay signal transduction system"/>
    <property type="evidence" value="ECO:0007669"/>
    <property type="project" value="InterPro"/>
</dbReference>
<dbReference type="InterPro" id="IPR001789">
    <property type="entry name" value="Sig_transdc_resp-reg_receiver"/>
</dbReference>
<reference evidence="4 5" key="1">
    <citation type="journal article" date="2012" name="J. Bacteriol.">
        <title>Genome Sequence of Galbibacter marinum Type Strain ck-I2-15.</title>
        <authorList>
            <person name="Lai Q."/>
            <person name="Li C."/>
            <person name="Shao Z."/>
        </authorList>
    </citation>
    <scope>NUCLEOTIDE SEQUENCE [LARGE SCALE GENOMIC DNA]</scope>
    <source>
        <strain evidence="5">ck-I2-15</strain>
    </source>
</reference>
<dbReference type="InterPro" id="IPR011006">
    <property type="entry name" value="CheY-like_superfamily"/>
</dbReference>
<gene>
    <name evidence="4" type="ORF">I215_06437</name>
</gene>
<dbReference type="InterPro" id="IPR036388">
    <property type="entry name" value="WH-like_DNA-bd_sf"/>
</dbReference>
<dbReference type="RefSeq" id="WP_008991157.1">
    <property type="nucleotide sequence ID" value="NZ_AMSG01000006.1"/>
</dbReference>
<organism evidence="4 5">
    <name type="scientific">Galbibacter marinus</name>
    <dbReference type="NCBI Taxonomy" id="555500"/>
    <lineage>
        <taxon>Bacteria</taxon>
        <taxon>Pseudomonadati</taxon>
        <taxon>Bacteroidota</taxon>
        <taxon>Flavobacteriia</taxon>
        <taxon>Flavobacteriales</taxon>
        <taxon>Flavobacteriaceae</taxon>
        <taxon>Galbibacter</taxon>
    </lineage>
</organism>
<dbReference type="SUPFAM" id="SSF46894">
    <property type="entry name" value="C-terminal effector domain of the bipartite response regulators"/>
    <property type="match status" value="1"/>
</dbReference>
<comment type="caution">
    <text evidence="4">The sequence shown here is derived from an EMBL/GenBank/DDBJ whole genome shotgun (WGS) entry which is preliminary data.</text>
</comment>
<keyword evidence="5" id="KW-1185">Reference proteome</keyword>
<dbReference type="GO" id="GO:0003677">
    <property type="term" value="F:DNA binding"/>
    <property type="evidence" value="ECO:0007669"/>
    <property type="project" value="UniProtKB-KW"/>
</dbReference>
<dbReference type="InterPro" id="IPR016032">
    <property type="entry name" value="Sig_transdc_resp-reg_C-effctor"/>
</dbReference>
<evidence type="ECO:0000259" key="3">
    <source>
        <dbReference type="PROSITE" id="PS50110"/>
    </source>
</evidence>
<keyword evidence="1" id="KW-0238">DNA-binding</keyword>
<dbReference type="PROSITE" id="PS50110">
    <property type="entry name" value="RESPONSE_REGULATORY"/>
    <property type="match status" value="1"/>
</dbReference>
<dbReference type="Pfam" id="PF00072">
    <property type="entry name" value="Response_reg"/>
    <property type="match status" value="1"/>
</dbReference>